<dbReference type="FunFam" id="3.30.559.10:FF:000007">
    <property type="entry name" value="Dihydrolipoamide acetyltransferase component of pyruvate dehydrogenase complex"/>
    <property type="match status" value="1"/>
</dbReference>
<dbReference type="RefSeq" id="WP_022550133.1">
    <property type="nucleotide sequence ID" value="NC_022528.1"/>
</dbReference>
<evidence type="ECO:0000256" key="2">
    <source>
        <dbReference type="ARBA" id="ARBA00007317"/>
    </source>
</evidence>
<comment type="similarity">
    <text evidence="2 7">Belongs to the 2-oxoacid dehydrogenase family.</text>
</comment>
<protein>
    <recommendedName>
        <fullName evidence="7">Dihydrolipoamide acetyltransferase component of pyruvate dehydrogenase complex</fullName>
        <ecNumber evidence="7">2.3.1.-</ecNumber>
    </recommendedName>
</protein>
<dbReference type="SUPFAM" id="SSF51230">
    <property type="entry name" value="Single hybrid motif"/>
    <property type="match status" value="1"/>
</dbReference>
<evidence type="ECO:0000259" key="8">
    <source>
        <dbReference type="PROSITE" id="PS50968"/>
    </source>
</evidence>
<accession>U4K3I0</accession>
<dbReference type="InterPro" id="IPR011053">
    <property type="entry name" value="Single_hybrid_motif"/>
</dbReference>
<keyword evidence="6 7" id="KW-0012">Acyltransferase</keyword>
<evidence type="ECO:0000256" key="1">
    <source>
        <dbReference type="ARBA" id="ARBA00001938"/>
    </source>
</evidence>
<dbReference type="STRING" id="28173.VIBNI_A0970"/>
<dbReference type="GO" id="GO:0016407">
    <property type="term" value="F:acetyltransferase activity"/>
    <property type="evidence" value="ECO:0007669"/>
    <property type="project" value="TreeGrafter"/>
</dbReference>
<evidence type="ECO:0000259" key="9">
    <source>
        <dbReference type="PROSITE" id="PS51826"/>
    </source>
</evidence>
<dbReference type="EC" id="2.3.1.-" evidence="7"/>
<dbReference type="PATRIC" id="fig|1260221.3.peg.931"/>
<dbReference type="AlphaFoldDB" id="U4K3I0"/>
<evidence type="ECO:0000256" key="5">
    <source>
        <dbReference type="ARBA" id="ARBA00022823"/>
    </source>
</evidence>
<name>U4K3I0_9VIBR</name>
<proteinExistence type="inferred from homology"/>
<dbReference type="CDD" id="cd06849">
    <property type="entry name" value="lipoyl_domain"/>
    <property type="match status" value="1"/>
</dbReference>
<evidence type="ECO:0000256" key="4">
    <source>
        <dbReference type="ARBA" id="ARBA00022679"/>
    </source>
</evidence>
<dbReference type="EMBL" id="FO203526">
    <property type="protein sequence ID" value="CCO57126.1"/>
    <property type="molecule type" value="Genomic_DNA"/>
</dbReference>
<dbReference type="InterPro" id="IPR050743">
    <property type="entry name" value="2-oxoacid_DH_E2_comp"/>
</dbReference>
<evidence type="ECO:0000313" key="11">
    <source>
        <dbReference type="Proteomes" id="UP000016895"/>
    </source>
</evidence>
<feature type="domain" description="Peripheral subunit-binding (PSBD)" evidence="9">
    <location>
        <begin position="134"/>
        <end position="171"/>
    </location>
</feature>
<dbReference type="InterPro" id="IPR036625">
    <property type="entry name" value="E3-bd_dom_sf"/>
</dbReference>
<comment type="cofactor">
    <cofactor evidence="1 7">
        <name>(R)-lipoate</name>
        <dbReference type="ChEBI" id="CHEBI:83088"/>
    </cofactor>
</comment>
<gene>
    <name evidence="10" type="primary">bkdB</name>
    <name evidence="10" type="ORF">VIBNI_A0970</name>
</gene>
<dbReference type="SUPFAM" id="SSF47005">
    <property type="entry name" value="Peripheral subunit-binding domain of 2-oxo acid dehydrogenase complex"/>
    <property type="match status" value="1"/>
</dbReference>
<dbReference type="Gene3D" id="4.10.320.10">
    <property type="entry name" value="E3-binding domain"/>
    <property type="match status" value="1"/>
</dbReference>
<dbReference type="Gene3D" id="3.30.559.10">
    <property type="entry name" value="Chloramphenicol acetyltransferase-like domain"/>
    <property type="match status" value="1"/>
</dbReference>
<dbReference type="InterPro" id="IPR000089">
    <property type="entry name" value="Biotin_lipoyl"/>
</dbReference>
<evidence type="ECO:0000313" key="10">
    <source>
        <dbReference type="EMBL" id="CCO57126.1"/>
    </source>
</evidence>
<dbReference type="Pfam" id="PF02817">
    <property type="entry name" value="E3_binding"/>
    <property type="match status" value="1"/>
</dbReference>
<dbReference type="KEGG" id="vni:VIBNI_A0970"/>
<dbReference type="InterPro" id="IPR023213">
    <property type="entry name" value="CAT-like_dom_sf"/>
</dbReference>
<dbReference type="Pfam" id="PF00198">
    <property type="entry name" value="2-oxoacid_dh"/>
    <property type="match status" value="1"/>
</dbReference>
<evidence type="ECO:0000256" key="6">
    <source>
        <dbReference type="ARBA" id="ARBA00023315"/>
    </source>
</evidence>
<dbReference type="PROSITE" id="PS50968">
    <property type="entry name" value="BIOTINYL_LIPOYL"/>
    <property type="match status" value="1"/>
</dbReference>
<dbReference type="Pfam" id="PF00364">
    <property type="entry name" value="Biotin_lipoyl"/>
    <property type="match status" value="1"/>
</dbReference>
<dbReference type="InterPro" id="IPR003016">
    <property type="entry name" value="2-oxoA_DH_lipoyl-BS"/>
</dbReference>
<sequence length="424" mass="46450">MGTYSFKLPDLGEGVVESEIVEWYVQPGDQVVEDQRLADVMTDKATVEVSSPVSGKVLTIACLAGEILPVGSELASFDISEQEQQVDSVTDDLVSQPLETKRDARVIQEVEGKALSGSIENQVASKQTNAAQIVASPSLRRRALREGIDLALVTGSGPAGRISHRDFDGYLACQNHVLSETKTDLSDSEFKSVKLTGLRRVIAAKMQKTKRNVPHYSYVEEVDVTELETLRQFLNRERDEHQHKLTLLPFVMLAITKVVEDFPNCNARYDDQTNTLQQFKVVNIGIATATEPGLMVPVVFNCEKLDLWQCASEVVKVSGSARIGNIKPEELQGSTITITSLGALGGLVTTPVINAPETAIVGVNKMQWRPVIRNGAVEVRQMMNLSLSFDHRIVDGHEGARFAQAVKQLLENPSAIFVPKVGKT</sequence>
<dbReference type="PROSITE" id="PS51826">
    <property type="entry name" value="PSBD"/>
    <property type="match status" value="1"/>
</dbReference>
<dbReference type="OrthoDB" id="9805770at2"/>
<dbReference type="InterPro" id="IPR004167">
    <property type="entry name" value="PSBD"/>
</dbReference>
<keyword evidence="11" id="KW-1185">Reference proteome</keyword>
<dbReference type="Proteomes" id="UP000016895">
    <property type="component" value="Chromosome 1"/>
</dbReference>
<keyword evidence="4 7" id="KW-0808">Transferase</keyword>
<dbReference type="PROSITE" id="PS00189">
    <property type="entry name" value="LIPOYL"/>
    <property type="match status" value="1"/>
</dbReference>
<dbReference type="PANTHER" id="PTHR43178:SF5">
    <property type="entry name" value="LIPOAMIDE ACYLTRANSFERASE COMPONENT OF BRANCHED-CHAIN ALPHA-KETO ACID DEHYDROGENASE COMPLEX, MITOCHONDRIAL"/>
    <property type="match status" value="1"/>
</dbReference>
<comment type="subunit">
    <text evidence="3">Forms a 24-polypeptide structural core with octahedral symmetry.</text>
</comment>
<feature type="domain" description="Lipoyl-binding" evidence="8">
    <location>
        <begin position="3"/>
        <end position="78"/>
    </location>
</feature>
<dbReference type="GO" id="GO:0031405">
    <property type="term" value="F:lipoic acid binding"/>
    <property type="evidence" value="ECO:0007669"/>
    <property type="project" value="TreeGrafter"/>
</dbReference>
<dbReference type="Gene3D" id="2.40.50.100">
    <property type="match status" value="1"/>
</dbReference>
<keyword evidence="5 7" id="KW-0450">Lipoyl</keyword>
<dbReference type="GO" id="GO:0005737">
    <property type="term" value="C:cytoplasm"/>
    <property type="evidence" value="ECO:0007669"/>
    <property type="project" value="TreeGrafter"/>
</dbReference>
<dbReference type="InterPro" id="IPR001078">
    <property type="entry name" value="2-oxoacid_DH_actylTfrase"/>
</dbReference>
<dbReference type="PANTHER" id="PTHR43178">
    <property type="entry name" value="DIHYDROLIPOAMIDE ACETYLTRANSFERASE COMPONENT OF PYRUVATE DEHYDROGENASE COMPLEX"/>
    <property type="match status" value="1"/>
</dbReference>
<evidence type="ECO:0000256" key="7">
    <source>
        <dbReference type="RuleBase" id="RU003423"/>
    </source>
</evidence>
<organism evidence="10 11">
    <name type="scientific">Vibrio nigripulchritudo</name>
    <dbReference type="NCBI Taxonomy" id="28173"/>
    <lineage>
        <taxon>Bacteria</taxon>
        <taxon>Pseudomonadati</taxon>
        <taxon>Pseudomonadota</taxon>
        <taxon>Gammaproteobacteria</taxon>
        <taxon>Vibrionales</taxon>
        <taxon>Vibrionaceae</taxon>
        <taxon>Vibrio</taxon>
    </lineage>
</organism>
<dbReference type="SUPFAM" id="SSF52777">
    <property type="entry name" value="CoA-dependent acyltransferases"/>
    <property type="match status" value="1"/>
</dbReference>
<reference evidence="10 11" key="1">
    <citation type="journal article" date="2013" name="ISME J.">
        <title>Comparative genomics of pathogenic lineages of Vibrio nigripulchritudo identifies virulence-associated traits.</title>
        <authorList>
            <person name="Goudenege D."/>
            <person name="Labreuche Y."/>
            <person name="Krin E."/>
            <person name="Ansquer D."/>
            <person name="Mangenot S."/>
            <person name="Calteau A."/>
            <person name="Medigue C."/>
            <person name="Mazel D."/>
            <person name="Polz M.F."/>
            <person name="Le Roux F."/>
        </authorList>
    </citation>
    <scope>NUCLEOTIDE SEQUENCE [LARGE SCALE GENOMIC DNA]</scope>
    <source>
        <strain evidence="11">SnF1</strain>
    </source>
</reference>
<evidence type="ECO:0000256" key="3">
    <source>
        <dbReference type="ARBA" id="ARBA00011484"/>
    </source>
</evidence>